<comment type="caution">
    <text evidence="1">The sequence shown here is derived from an EMBL/GenBank/DDBJ whole genome shotgun (WGS) entry which is preliminary data.</text>
</comment>
<evidence type="ECO:0000313" key="2">
    <source>
        <dbReference type="Proteomes" id="UP001162162"/>
    </source>
</evidence>
<feature type="non-terminal residue" evidence="1">
    <location>
        <position position="306"/>
    </location>
</feature>
<dbReference type="PANTHER" id="PTHR46060">
    <property type="entry name" value="MARINER MOS1 TRANSPOSASE-LIKE PROTEIN"/>
    <property type="match status" value="1"/>
</dbReference>
<protein>
    <submittedName>
        <fullName evidence="1">Uncharacterized protein</fullName>
    </submittedName>
</protein>
<accession>A0AAV8XYF5</accession>
<keyword evidence="2" id="KW-1185">Reference proteome</keyword>
<proteinExistence type="predicted"/>
<dbReference type="Proteomes" id="UP001162162">
    <property type="component" value="Unassembled WGS sequence"/>
</dbReference>
<reference evidence="1" key="1">
    <citation type="journal article" date="2023" name="Insect Mol. Biol.">
        <title>Genome sequencing provides insights into the evolution of gene families encoding plant cell wall-degrading enzymes in longhorned beetles.</title>
        <authorList>
            <person name="Shin N.R."/>
            <person name="Okamura Y."/>
            <person name="Kirsch R."/>
            <person name="Pauchet Y."/>
        </authorList>
    </citation>
    <scope>NUCLEOTIDE SEQUENCE</scope>
    <source>
        <strain evidence="1">AMC_N1</strain>
    </source>
</reference>
<dbReference type="InterPro" id="IPR052709">
    <property type="entry name" value="Transposase-MT_Hybrid"/>
</dbReference>
<name>A0AAV8XYF5_9CUCU</name>
<gene>
    <name evidence="1" type="ORF">NQ318_013393</name>
</gene>
<evidence type="ECO:0000313" key="1">
    <source>
        <dbReference type="EMBL" id="KAJ8944153.1"/>
    </source>
</evidence>
<dbReference type="AlphaFoldDB" id="A0AAV8XYF5"/>
<organism evidence="1 2">
    <name type="scientific">Aromia moschata</name>
    <dbReference type="NCBI Taxonomy" id="1265417"/>
    <lineage>
        <taxon>Eukaryota</taxon>
        <taxon>Metazoa</taxon>
        <taxon>Ecdysozoa</taxon>
        <taxon>Arthropoda</taxon>
        <taxon>Hexapoda</taxon>
        <taxon>Insecta</taxon>
        <taxon>Pterygota</taxon>
        <taxon>Neoptera</taxon>
        <taxon>Endopterygota</taxon>
        <taxon>Coleoptera</taxon>
        <taxon>Polyphaga</taxon>
        <taxon>Cucujiformia</taxon>
        <taxon>Chrysomeloidea</taxon>
        <taxon>Cerambycidae</taxon>
        <taxon>Cerambycinae</taxon>
        <taxon>Callichromatini</taxon>
        <taxon>Aromia</taxon>
    </lineage>
</organism>
<dbReference type="PANTHER" id="PTHR46060:SF1">
    <property type="entry name" value="MARINER MOS1 TRANSPOSASE-LIKE PROTEIN"/>
    <property type="match status" value="1"/>
</dbReference>
<sequence length="306" mass="34610">MNVYPAHKFLNELNGLKRDVKRPKTVRAPDGPKRKRTLKKLILHESFTMRKFYAKMVPRLLSPEQKESRINICADILNNIDTDPSFLDTVILKATRFEGMEAVKVKATGVQNQLTDSSTALNNGKVVWSGVEIAKGSTLKAKKLLLVYPESKVKPALYVLGLWWGDLATRSNKRQLATGCCSGRITRSFESRYSDPVQEKMQRSLEQRMANKFCVKLEKSVAETIPMLKKAFAEGREYVNDENRAGRPSISSSDDNVKRVRDLLNTDRRLSVRLISETLDITKTIIHEIVSESLGMSKVCVKLVPK</sequence>
<dbReference type="EMBL" id="JAPWTK010000265">
    <property type="protein sequence ID" value="KAJ8944153.1"/>
    <property type="molecule type" value="Genomic_DNA"/>
</dbReference>